<evidence type="ECO:0000313" key="5">
    <source>
        <dbReference type="Proteomes" id="UP000674938"/>
    </source>
</evidence>
<keyword evidence="2" id="KW-0472">Membrane</keyword>
<organism evidence="4 5">
    <name type="scientific">Vagococcus allomyrinae</name>
    <dbReference type="NCBI Taxonomy" id="2794353"/>
    <lineage>
        <taxon>Bacteria</taxon>
        <taxon>Bacillati</taxon>
        <taxon>Bacillota</taxon>
        <taxon>Bacilli</taxon>
        <taxon>Lactobacillales</taxon>
        <taxon>Enterococcaceae</taxon>
        <taxon>Vagococcus</taxon>
    </lineage>
</organism>
<dbReference type="EMBL" id="JAEEGA010000005">
    <property type="protein sequence ID" value="MBP1041079.1"/>
    <property type="molecule type" value="Genomic_DNA"/>
</dbReference>
<dbReference type="PANTHER" id="PTHR33734:SF22">
    <property type="entry name" value="MEMBRANE-BOUND LYTIC MUREIN TRANSGLYCOSYLASE D"/>
    <property type="match status" value="1"/>
</dbReference>
<dbReference type="CDD" id="cd00118">
    <property type="entry name" value="LysM"/>
    <property type="match status" value="1"/>
</dbReference>
<name>A0A940P9T3_9ENTE</name>
<dbReference type="RefSeq" id="WP_209526722.1">
    <property type="nucleotide sequence ID" value="NZ_JAEEGA010000005.1"/>
</dbReference>
<dbReference type="SMART" id="SM00257">
    <property type="entry name" value="LysM"/>
    <property type="match status" value="1"/>
</dbReference>
<dbReference type="GO" id="GO:0008932">
    <property type="term" value="F:lytic endotransglycosylase activity"/>
    <property type="evidence" value="ECO:0007669"/>
    <property type="project" value="TreeGrafter"/>
</dbReference>
<keyword evidence="5" id="KW-1185">Reference proteome</keyword>
<protein>
    <submittedName>
        <fullName evidence="4">LysM peptidoglycan-binding domain-containing protein</fullName>
    </submittedName>
</protein>
<feature type="compositionally biased region" description="Polar residues" evidence="1">
    <location>
        <begin position="62"/>
        <end position="96"/>
    </location>
</feature>
<dbReference type="InterPro" id="IPR036779">
    <property type="entry name" value="LysM_dom_sf"/>
</dbReference>
<accession>A0A940P9T3</accession>
<feature type="region of interest" description="Disordered" evidence="1">
    <location>
        <begin position="62"/>
        <end position="105"/>
    </location>
</feature>
<keyword evidence="2" id="KW-0812">Transmembrane</keyword>
<gene>
    <name evidence="4" type="ORF">I6N95_08695</name>
</gene>
<dbReference type="Pfam" id="PF01476">
    <property type="entry name" value="LysM"/>
    <property type="match status" value="1"/>
</dbReference>
<feature type="domain" description="LysM" evidence="3">
    <location>
        <begin position="104"/>
        <end position="147"/>
    </location>
</feature>
<dbReference type="PROSITE" id="PS51782">
    <property type="entry name" value="LYSM"/>
    <property type="match status" value="1"/>
</dbReference>
<proteinExistence type="predicted"/>
<dbReference type="PANTHER" id="PTHR33734">
    <property type="entry name" value="LYSM DOMAIN-CONTAINING GPI-ANCHORED PROTEIN 2"/>
    <property type="match status" value="1"/>
</dbReference>
<sequence length="147" mass="15635">MESSRRRQRGQSTANNSHWGVSFIALLLVLISGLMCFLILTTVKQSVKLSSIHSQLIKMEQLQPSSGEQAATQSTTPIQSTGSSTMPEANQEQGEGTPSPEASGVYVVKAGDSLSSIAEQLGTSVERLMSDNGLSSSIIQIGQELTH</sequence>
<dbReference type="SUPFAM" id="SSF54106">
    <property type="entry name" value="LysM domain"/>
    <property type="match status" value="1"/>
</dbReference>
<comment type="caution">
    <text evidence="4">The sequence shown here is derived from an EMBL/GenBank/DDBJ whole genome shotgun (WGS) entry which is preliminary data.</text>
</comment>
<evidence type="ECO:0000256" key="1">
    <source>
        <dbReference type="SAM" id="MobiDB-lite"/>
    </source>
</evidence>
<dbReference type="AlphaFoldDB" id="A0A940P9T3"/>
<keyword evidence="2" id="KW-1133">Transmembrane helix</keyword>
<evidence type="ECO:0000256" key="2">
    <source>
        <dbReference type="SAM" id="Phobius"/>
    </source>
</evidence>
<dbReference type="Gene3D" id="3.10.350.10">
    <property type="entry name" value="LysM domain"/>
    <property type="match status" value="1"/>
</dbReference>
<evidence type="ECO:0000313" key="4">
    <source>
        <dbReference type="EMBL" id="MBP1041079.1"/>
    </source>
</evidence>
<reference evidence="4" key="1">
    <citation type="submission" date="2020-12" db="EMBL/GenBank/DDBJ databases">
        <title>Vagococcus allomyrinae sp. nov. and Enterococcus lavae sp. nov., isolated from the larvae of Allomyrina dichotoma.</title>
        <authorList>
            <person name="Lee S.D."/>
        </authorList>
    </citation>
    <scope>NUCLEOTIDE SEQUENCE</scope>
    <source>
        <strain evidence="4">BWB3-3</strain>
    </source>
</reference>
<feature type="transmembrane region" description="Helical" evidence="2">
    <location>
        <begin position="21"/>
        <end position="40"/>
    </location>
</feature>
<dbReference type="InterPro" id="IPR018392">
    <property type="entry name" value="LysM"/>
</dbReference>
<dbReference type="Proteomes" id="UP000674938">
    <property type="component" value="Unassembled WGS sequence"/>
</dbReference>
<evidence type="ECO:0000259" key="3">
    <source>
        <dbReference type="PROSITE" id="PS51782"/>
    </source>
</evidence>